<evidence type="ECO:0000313" key="2">
    <source>
        <dbReference type="Proteomes" id="UP000323506"/>
    </source>
</evidence>
<keyword evidence="2" id="KW-1185">Reference proteome</keyword>
<sequence length="34" mass="4054">MLDIYSKLGLSVLQESHTQCWQCFLLCFWHVPKV</sequence>
<dbReference type="EMBL" id="CM017697">
    <property type="protein sequence ID" value="TYG98327.1"/>
    <property type="molecule type" value="Genomic_DNA"/>
</dbReference>
<organism evidence="1 2">
    <name type="scientific">Gossypium darwinii</name>
    <name type="common">Darwin's cotton</name>
    <name type="synonym">Gossypium barbadense var. darwinii</name>
    <dbReference type="NCBI Taxonomy" id="34276"/>
    <lineage>
        <taxon>Eukaryota</taxon>
        <taxon>Viridiplantae</taxon>
        <taxon>Streptophyta</taxon>
        <taxon>Embryophyta</taxon>
        <taxon>Tracheophyta</taxon>
        <taxon>Spermatophyta</taxon>
        <taxon>Magnoliopsida</taxon>
        <taxon>eudicotyledons</taxon>
        <taxon>Gunneridae</taxon>
        <taxon>Pentapetalae</taxon>
        <taxon>rosids</taxon>
        <taxon>malvids</taxon>
        <taxon>Malvales</taxon>
        <taxon>Malvaceae</taxon>
        <taxon>Malvoideae</taxon>
        <taxon>Gossypium</taxon>
    </lineage>
</organism>
<dbReference type="AlphaFoldDB" id="A0A5D2EX59"/>
<dbReference type="Proteomes" id="UP000323506">
    <property type="component" value="Chromosome A10"/>
</dbReference>
<proteinExistence type="predicted"/>
<name>A0A5D2EX59_GOSDA</name>
<dbReference type="EMBL" id="CM017697">
    <property type="protein sequence ID" value="TYG98326.1"/>
    <property type="molecule type" value="Genomic_DNA"/>
</dbReference>
<gene>
    <name evidence="1" type="ORF">ES288_A10G108700v1</name>
</gene>
<protein>
    <submittedName>
        <fullName evidence="1">Uncharacterized protein</fullName>
    </submittedName>
</protein>
<evidence type="ECO:0000313" key="1">
    <source>
        <dbReference type="EMBL" id="TYG98326.1"/>
    </source>
</evidence>
<accession>A0A5D2EX59</accession>
<reference evidence="1 2" key="1">
    <citation type="submission" date="2019-06" db="EMBL/GenBank/DDBJ databases">
        <title>WGS assembly of Gossypium darwinii.</title>
        <authorList>
            <person name="Chen Z.J."/>
            <person name="Sreedasyam A."/>
            <person name="Ando A."/>
            <person name="Song Q."/>
            <person name="De L."/>
            <person name="Hulse-Kemp A."/>
            <person name="Ding M."/>
            <person name="Ye W."/>
            <person name="Kirkbride R."/>
            <person name="Jenkins J."/>
            <person name="Plott C."/>
            <person name="Lovell J."/>
            <person name="Lin Y.-M."/>
            <person name="Vaughn R."/>
            <person name="Liu B."/>
            <person name="Li W."/>
            <person name="Simpson S."/>
            <person name="Scheffler B."/>
            <person name="Saski C."/>
            <person name="Grover C."/>
            <person name="Hu G."/>
            <person name="Conover J."/>
            <person name="Carlson J."/>
            <person name="Shu S."/>
            <person name="Boston L."/>
            <person name="Williams M."/>
            <person name="Peterson D."/>
            <person name="Mcgee K."/>
            <person name="Jones D."/>
            <person name="Wendel J."/>
            <person name="Stelly D."/>
            <person name="Grimwood J."/>
            <person name="Schmutz J."/>
        </authorList>
    </citation>
    <scope>NUCLEOTIDE SEQUENCE [LARGE SCALE GENOMIC DNA]</scope>
    <source>
        <strain evidence="1">1808015.09</strain>
    </source>
</reference>